<feature type="transmembrane region" description="Helical" evidence="2">
    <location>
        <begin position="273"/>
        <end position="294"/>
    </location>
</feature>
<evidence type="ECO:0000313" key="4">
    <source>
        <dbReference type="EMBL" id="MBK1882846.1"/>
    </source>
</evidence>
<reference evidence="4" key="1">
    <citation type="submission" date="2021-01" db="EMBL/GenBank/DDBJ databases">
        <title>Modified the classification status of verrucomicrobia.</title>
        <authorList>
            <person name="Feng X."/>
        </authorList>
    </citation>
    <scope>NUCLEOTIDE SEQUENCE</scope>
    <source>
        <strain evidence="4">KCTC 22041</strain>
    </source>
</reference>
<accession>A0A934VR62</accession>
<keyword evidence="5" id="KW-1185">Reference proteome</keyword>
<comment type="caution">
    <text evidence="4">The sequence shown here is derived from an EMBL/GenBank/DDBJ whole genome shotgun (WGS) entry which is preliminary data.</text>
</comment>
<evidence type="ECO:0000259" key="3">
    <source>
        <dbReference type="Pfam" id="PF02397"/>
    </source>
</evidence>
<dbReference type="Proteomes" id="UP000603141">
    <property type="component" value="Unassembled WGS sequence"/>
</dbReference>
<dbReference type="EMBL" id="JAENIJ010000014">
    <property type="protein sequence ID" value="MBK1882846.1"/>
    <property type="molecule type" value="Genomic_DNA"/>
</dbReference>
<evidence type="ECO:0000256" key="2">
    <source>
        <dbReference type="SAM" id="Phobius"/>
    </source>
</evidence>
<feature type="domain" description="Bacterial sugar transferase" evidence="3">
    <location>
        <begin position="268"/>
        <end position="452"/>
    </location>
</feature>
<keyword evidence="2" id="KW-1133">Transmembrane helix</keyword>
<evidence type="ECO:0000256" key="1">
    <source>
        <dbReference type="ARBA" id="ARBA00006464"/>
    </source>
</evidence>
<keyword evidence="2" id="KW-0812">Transmembrane</keyword>
<dbReference type="PANTHER" id="PTHR30576">
    <property type="entry name" value="COLANIC BIOSYNTHESIS UDP-GLUCOSE LIPID CARRIER TRANSFERASE"/>
    <property type="match status" value="1"/>
</dbReference>
<evidence type="ECO:0000313" key="5">
    <source>
        <dbReference type="Proteomes" id="UP000603141"/>
    </source>
</evidence>
<proteinExistence type="inferred from homology"/>
<feature type="transmembrane region" description="Helical" evidence="2">
    <location>
        <begin position="87"/>
        <end position="104"/>
    </location>
</feature>
<comment type="similarity">
    <text evidence="1">Belongs to the bacterial sugar transferase family.</text>
</comment>
<feature type="transmembrane region" description="Helical" evidence="2">
    <location>
        <begin position="110"/>
        <end position="130"/>
    </location>
</feature>
<dbReference type="RefSeq" id="WP_200270368.1">
    <property type="nucleotide sequence ID" value="NZ_JAENIJ010000014.1"/>
</dbReference>
<feature type="transmembrane region" description="Helical" evidence="2">
    <location>
        <begin position="48"/>
        <end position="67"/>
    </location>
</feature>
<feature type="transmembrane region" description="Helical" evidence="2">
    <location>
        <begin position="12"/>
        <end position="36"/>
    </location>
</feature>
<keyword evidence="4" id="KW-0808">Transferase</keyword>
<dbReference type="Pfam" id="PF02397">
    <property type="entry name" value="Bac_transf"/>
    <property type="match status" value="1"/>
</dbReference>
<keyword evidence="2" id="KW-0472">Membrane</keyword>
<sequence length="459" mass="52872">MISAREKGFFQLLVTLQIAVISILYWICFLLIFGMLKSGLPSLQTYTKYWIIMVFAMIFEAFSRPGALRPTPGRMKRLASPVSRRQWMWIIASVTALLVFSQDMRISRTFLGAFSAIALIALYLTNRQLIRWAGGLRSKHLSEWRLRTFILGPKEWCDSIIPEIKELHSMLDVKRVECTDGINRSAEEYGDIISEQPIDMLVMPPRHLPDSTVISLLRQGDRLGFRCWLPVELTRTYGRRFDLQRAGRLDVLTPPVEPLENTSNQFIKRIFDVAFSSLIVVTVLPPLCFMVWLIHRRHSPGPLFFKQDRVGKNGVAFKVFKFRTLHVDNGDESKQVTKGDSRVFKGGQFLRKTSLDEIPQFLNVLFGDMSVVGPRPHMEKHDCEFREIFERYGVRRYVKPGVTGLAQVKGFRGEVNRPQDLRHRARLDNFYVTHWDVALDIGIVAMTGFSMLKPPKTAY</sequence>
<dbReference type="InterPro" id="IPR003362">
    <property type="entry name" value="Bact_transf"/>
</dbReference>
<dbReference type="AlphaFoldDB" id="A0A934VR62"/>
<organism evidence="4 5">
    <name type="scientific">Luteolibacter pohnpeiensis</name>
    <dbReference type="NCBI Taxonomy" id="454153"/>
    <lineage>
        <taxon>Bacteria</taxon>
        <taxon>Pseudomonadati</taxon>
        <taxon>Verrucomicrobiota</taxon>
        <taxon>Verrucomicrobiia</taxon>
        <taxon>Verrucomicrobiales</taxon>
        <taxon>Verrucomicrobiaceae</taxon>
        <taxon>Luteolibacter</taxon>
    </lineage>
</organism>
<dbReference type="PANTHER" id="PTHR30576:SF0">
    <property type="entry name" value="UNDECAPRENYL-PHOSPHATE N-ACETYLGALACTOSAMINYL 1-PHOSPHATE TRANSFERASE-RELATED"/>
    <property type="match status" value="1"/>
</dbReference>
<gene>
    <name evidence="4" type="ORF">JIN85_10495</name>
</gene>
<name>A0A934VR62_9BACT</name>
<protein>
    <submittedName>
        <fullName evidence="4">Sugar transferase</fullName>
    </submittedName>
</protein>
<dbReference type="GO" id="GO:0016780">
    <property type="term" value="F:phosphotransferase activity, for other substituted phosphate groups"/>
    <property type="evidence" value="ECO:0007669"/>
    <property type="project" value="TreeGrafter"/>
</dbReference>